<keyword evidence="3 6" id="KW-0256">Endoplasmic reticulum</keyword>
<dbReference type="GO" id="GO:0030182">
    <property type="term" value="P:neuron differentiation"/>
    <property type="evidence" value="ECO:0007669"/>
    <property type="project" value="TreeGrafter"/>
</dbReference>
<evidence type="ECO:0000256" key="5">
    <source>
        <dbReference type="ARBA" id="ARBA00023136"/>
    </source>
</evidence>
<protein>
    <recommendedName>
        <fullName evidence="6">Reticulon</fullName>
    </recommendedName>
</protein>
<evidence type="ECO:0000313" key="9">
    <source>
        <dbReference type="Ensembl" id="ENSGMOP00000019088.2"/>
    </source>
</evidence>
<feature type="transmembrane region" description="Helical" evidence="6">
    <location>
        <begin position="9"/>
        <end position="33"/>
    </location>
</feature>
<evidence type="ECO:0000256" key="6">
    <source>
        <dbReference type="RuleBase" id="RU210713"/>
    </source>
</evidence>
<accession>A0A8C4ZQY1</accession>
<evidence type="ECO:0000256" key="1">
    <source>
        <dbReference type="ARBA" id="ARBA00004477"/>
    </source>
</evidence>
<dbReference type="InterPro" id="IPR046964">
    <property type="entry name" value="RTN1-4"/>
</dbReference>
<gene>
    <name evidence="9" type="primary">rtn2b</name>
</gene>
<feature type="transmembrane region" description="Helical" evidence="6">
    <location>
        <begin position="39"/>
        <end position="58"/>
    </location>
</feature>
<keyword evidence="2 6" id="KW-0812">Transmembrane</keyword>
<keyword evidence="4 6" id="KW-1133">Transmembrane helix</keyword>
<dbReference type="Gene3D" id="1.20.5.2480">
    <property type="match status" value="1"/>
</dbReference>
<feature type="compositionally biased region" description="Pro residues" evidence="7">
    <location>
        <begin position="199"/>
        <end position="210"/>
    </location>
</feature>
<evidence type="ECO:0000256" key="3">
    <source>
        <dbReference type="ARBA" id="ARBA00022824"/>
    </source>
</evidence>
<dbReference type="Proteomes" id="UP000694546">
    <property type="component" value="Chromosome 7"/>
</dbReference>
<reference evidence="9" key="1">
    <citation type="submission" date="2025-08" db="UniProtKB">
        <authorList>
            <consortium name="Ensembl"/>
        </authorList>
    </citation>
    <scope>IDENTIFICATION</scope>
</reference>
<dbReference type="InterPro" id="IPR003388">
    <property type="entry name" value="Reticulon"/>
</dbReference>
<dbReference type="GO" id="GO:0005789">
    <property type="term" value="C:endoplasmic reticulum membrane"/>
    <property type="evidence" value="ECO:0007669"/>
    <property type="project" value="UniProtKB-SubCell"/>
</dbReference>
<dbReference type="OrthoDB" id="567788at2759"/>
<name>A0A8C4ZQY1_GADMO</name>
<evidence type="ECO:0000259" key="8">
    <source>
        <dbReference type="PROSITE" id="PS50845"/>
    </source>
</evidence>
<comment type="subcellular location">
    <subcellularLocation>
        <location evidence="1 6">Endoplasmic reticulum membrane</location>
        <topology evidence="1 6">Multi-pass membrane protein</topology>
    </subcellularLocation>
</comment>
<feature type="transmembrane region" description="Helical" evidence="6">
    <location>
        <begin position="109"/>
        <end position="128"/>
    </location>
</feature>
<organism evidence="9 10">
    <name type="scientific">Gadus morhua</name>
    <name type="common">Atlantic cod</name>
    <dbReference type="NCBI Taxonomy" id="8049"/>
    <lineage>
        <taxon>Eukaryota</taxon>
        <taxon>Metazoa</taxon>
        <taxon>Chordata</taxon>
        <taxon>Craniata</taxon>
        <taxon>Vertebrata</taxon>
        <taxon>Euteleostomi</taxon>
        <taxon>Actinopterygii</taxon>
        <taxon>Neopterygii</taxon>
        <taxon>Teleostei</taxon>
        <taxon>Neoteleostei</taxon>
        <taxon>Acanthomorphata</taxon>
        <taxon>Zeiogadaria</taxon>
        <taxon>Gadariae</taxon>
        <taxon>Gadiformes</taxon>
        <taxon>Gadoidei</taxon>
        <taxon>Gadidae</taxon>
        <taxon>Gadus</taxon>
    </lineage>
</organism>
<sequence length="219" mass="23993">MATKAVDLLYWRSLPQTGVVFTGLVVVLASMFQLSTITVLSHLLLALMGLTTAVRLYYKLLELLRWNPGLHPFQSQLDEDGTLTDEATVAVVEGAVLRIAFALTELKRLVFIGSVVDSIKFAVFLYLLTHVGVATSGLTLVMAGVITAFSVPLLYRKQQVRIRRLSRSLRTTTKRIKTMFMSMYRKVIPASAAASDHAPTPPPTPAPVSPAPKQKAKAK</sequence>
<dbReference type="GO" id="GO:0043005">
    <property type="term" value="C:neuron projection"/>
    <property type="evidence" value="ECO:0007669"/>
    <property type="project" value="TreeGrafter"/>
</dbReference>
<dbReference type="GeneTree" id="ENSGT00940000160599"/>
<feature type="transmembrane region" description="Helical" evidence="6">
    <location>
        <begin position="134"/>
        <end position="155"/>
    </location>
</feature>
<dbReference type="Ensembl" id="ENSGMOT00000019549.2">
    <property type="protein sequence ID" value="ENSGMOP00000019088.2"/>
    <property type="gene ID" value="ENSGMOG00000017752.2"/>
</dbReference>
<keyword evidence="10" id="KW-1185">Reference proteome</keyword>
<dbReference type="PROSITE" id="PS50845">
    <property type="entry name" value="RETICULON"/>
    <property type="match status" value="1"/>
</dbReference>
<dbReference type="PANTHER" id="PTHR45799:SF7">
    <property type="entry name" value="RETICULON"/>
    <property type="match status" value="1"/>
</dbReference>
<evidence type="ECO:0000256" key="7">
    <source>
        <dbReference type="SAM" id="MobiDB-lite"/>
    </source>
</evidence>
<dbReference type="AlphaFoldDB" id="A0A8C4ZQY1"/>
<dbReference type="GO" id="GO:0007420">
    <property type="term" value="P:brain development"/>
    <property type="evidence" value="ECO:0007669"/>
    <property type="project" value="TreeGrafter"/>
</dbReference>
<reference evidence="9" key="2">
    <citation type="submission" date="2025-09" db="UniProtKB">
        <authorList>
            <consortium name="Ensembl"/>
        </authorList>
    </citation>
    <scope>IDENTIFICATION</scope>
</reference>
<dbReference type="GO" id="GO:0071787">
    <property type="term" value="P:endoplasmic reticulum tubular network formation"/>
    <property type="evidence" value="ECO:0007669"/>
    <property type="project" value="TreeGrafter"/>
</dbReference>
<dbReference type="GO" id="GO:0014069">
    <property type="term" value="C:postsynaptic density"/>
    <property type="evidence" value="ECO:0007669"/>
    <property type="project" value="TreeGrafter"/>
</dbReference>
<keyword evidence="5 6" id="KW-0472">Membrane</keyword>
<proteinExistence type="predicted"/>
<evidence type="ECO:0000256" key="2">
    <source>
        <dbReference type="ARBA" id="ARBA00022692"/>
    </source>
</evidence>
<feature type="region of interest" description="Disordered" evidence="7">
    <location>
        <begin position="192"/>
        <end position="219"/>
    </location>
</feature>
<dbReference type="OMA" id="CLGAMCV"/>
<dbReference type="PANTHER" id="PTHR45799">
    <property type="entry name" value="RETICULON-LIKE PROTEIN"/>
    <property type="match status" value="1"/>
</dbReference>
<evidence type="ECO:0000313" key="10">
    <source>
        <dbReference type="Proteomes" id="UP000694546"/>
    </source>
</evidence>
<feature type="domain" description="Reticulon" evidence="8">
    <location>
        <begin position="5"/>
        <end position="219"/>
    </location>
</feature>
<dbReference type="Pfam" id="PF02453">
    <property type="entry name" value="Reticulon"/>
    <property type="match status" value="1"/>
</dbReference>
<evidence type="ECO:0000256" key="4">
    <source>
        <dbReference type="ARBA" id="ARBA00022989"/>
    </source>
</evidence>